<keyword evidence="4" id="KW-0378">Hydrolase</keyword>
<keyword evidence="4" id="KW-0645">Protease</keyword>
<comment type="similarity">
    <text evidence="1">Belongs to the peptidase S1C family.</text>
</comment>
<feature type="transmembrane region" description="Helical" evidence="2">
    <location>
        <begin position="32"/>
        <end position="54"/>
    </location>
</feature>
<evidence type="ECO:0000259" key="3">
    <source>
        <dbReference type="PROSITE" id="PS50106"/>
    </source>
</evidence>
<name>A0A1H5SSZ5_9FIRM</name>
<dbReference type="GO" id="GO:0008236">
    <property type="term" value="F:serine-type peptidase activity"/>
    <property type="evidence" value="ECO:0007669"/>
    <property type="project" value="UniProtKB-KW"/>
</dbReference>
<dbReference type="RefSeq" id="WP_103952308.1">
    <property type="nucleotide sequence ID" value="NZ_FNUL01000003.1"/>
</dbReference>
<dbReference type="GO" id="GO:0006508">
    <property type="term" value="P:proteolysis"/>
    <property type="evidence" value="ECO:0007669"/>
    <property type="project" value="UniProtKB-KW"/>
</dbReference>
<sequence>MTGDNGENSDFELYTEKVVLNPRVKYKKLIRIVRIIVIIIWILAAIILLYKLVWPKIKAKIIEKNTEVIYIEKDDYEDYFDDQYSEDDIPDIGDDYDSALNNLKSMVDACKLSVVTIDYKYNDLESELGDNSANQMPGVIVGHVNSEYLIITSASVRDKNDKDVELVVNFSDSSQVVLSQVYTLEELGLSLYKFSDSAISVNIRDSLKVATLGNSYVLDQGDMLIFVGKLHSSVDTINYCTITSLSTKIAIDHNFEILETNVAKTSGDYGFLYNSSGALVGITYESENATVKALGLSDLKWIIEEMINNQGVMYCGIEGQNITDELAEKYSLPTGVYISSVEINSPAYLAGLQAGDVIVEVDGKSLLTIQEFSEKLYQKSDGDVMEITVKRKGKDSLQMITFDVTVKRK</sequence>
<dbReference type="PANTHER" id="PTHR22939:SF129">
    <property type="entry name" value="SERINE PROTEASE HTRA2, MITOCHONDRIAL"/>
    <property type="match status" value="1"/>
</dbReference>
<dbReference type="SUPFAM" id="SSF50494">
    <property type="entry name" value="Trypsin-like serine proteases"/>
    <property type="match status" value="1"/>
</dbReference>
<dbReference type="Gene3D" id="2.30.42.10">
    <property type="match status" value="1"/>
</dbReference>
<evidence type="ECO:0000313" key="5">
    <source>
        <dbReference type="Proteomes" id="UP000236726"/>
    </source>
</evidence>
<keyword evidence="2" id="KW-0812">Transmembrane</keyword>
<dbReference type="InterPro" id="IPR001478">
    <property type="entry name" value="PDZ"/>
</dbReference>
<protein>
    <submittedName>
        <fullName evidence="4">Serine protease, S1-C subfamily, contains C-terminal PDZ domain</fullName>
    </submittedName>
</protein>
<dbReference type="Gene3D" id="2.40.10.120">
    <property type="match status" value="1"/>
</dbReference>
<dbReference type="SMART" id="SM00228">
    <property type="entry name" value="PDZ"/>
    <property type="match status" value="1"/>
</dbReference>
<dbReference type="PANTHER" id="PTHR22939">
    <property type="entry name" value="SERINE PROTEASE FAMILY S1C HTRA-RELATED"/>
    <property type="match status" value="1"/>
</dbReference>
<keyword evidence="5" id="KW-1185">Reference proteome</keyword>
<accession>A0A1H5SSZ5</accession>
<dbReference type="CDD" id="cd06779">
    <property type="entry name" value="cpPDZ_Deg_HtrA-like"/>
    <property type="match status" value="1"/>
</dbReference>
<dbReference type="SUPFAM" id="SSF50156">
    <property type="entry name" value="PDZ domain-like"/>
    <property type="match status" value="1"/>
</dbReference>
<keyword evidence="2" id="KW-1133">Transmembrane helix</keyword>
<evidence type="ECO:0000256" key="2">
    <source>
        <dbReference type="SAM" id="Phobius"/>
    </source>
</evidence>
<proteinExistence type="inferred from homology"/>
<organism evidence="4 5">
    <name type="scientific">Lachnospira multipara</name>
    <dbReference type="NCBI Taxonomy" id="28051"/>
    <lineage>
        <taxon>Bacteria</taxon>
        <taxon>Bacillati</taxon>
        <taxon>Bacillota</taxon>
        <taxon>Clostridia</taxon>
        <taxon>Lachnospirales</taxon>
        <taxon>Lachnospiraceae</taxon>
        <taxon>Lachnospira</taxon>
    </lineage>
</organism>
<dbReference type="Proteomes" id="UP000236726">
    <property type="component" value="Unassembled WGS sequence"/>
</dbReference>
<keyword evidence="2" id="KW-0472">Membrane</keyword>
<evidence type="ECO:0000256" key="1">
    <source>
        <dbReference type="ARBA" id="ARBA00010541"/>
    </source>
</evidence>
<dbReference type="InterPro" id="IPR041489">
    <property type="entry name" value="PDZ_6"/>
</dbReference>
<gene>
    <name evidence="4" type="ORF">SAMN05216537_10380</name>
</gene>
<evidence type="ECO:0000313" key="4">
    <source>
        <dbReference type="EMBL" id="SEF52917.1"/>
    </source>
</evidence>
<feature type="domain" description="PDZ" evidence="3">
    <location>
        <begin position="302"/>
        <end position="393"/>
    </location>
</feature>
<dbReference type="InterPro" id="IPR036034">
    <property type="entry name" value="PDZ_sf"/>
</dbReference>
<dbReference type="Pfam" id="PF17820">
    <property type="entry name" value="PDZ_6"/>
    <property type="match status" value="1"/>
</dbReference>
<dbReference type="PROSITE" id="PS50106">
    <property type="entry name" value="PDZ"/>
    <property type="match status" value="1"/>
</dbReference>
<dbReference type="AlphaFoldDB" id="A0A1H5SSZ5"/>
<dbReference type="InterPro" id="IPR009003">
    <property type="entry name" value="Peptidase_S1_PA"/>
</dbReference>
<dbReference type="EMBL" id="FNUL01000003">
    <property type="protein sequence ID" value="SEF52917.1"/>
    <property type="molecule type" value="Genomic_DNA"/>
</dbReference>
<reference evidence="4 5" key="1">
    <citation type="submission" date="2016-10" db="EMBL/GenBank/DDBJ databases">
        <authorList>
            <person name="de Groot N.N."/>
        </authorList>
    </citation>
    <scope>NUCLEOTIDE SEQUENCE [LARGE SCALE GENOMIC DNA]</scope>
    <source>
        <strain evidence="4 5">D15d</strain>
    </source>
</reference>